<dbReference type="Pfam" id="PF08706">
    <property type="entry name" value="D5_N"/>
    <property type="match status" value="1"/>
</dbReference>
<reference evidence="3 4" key="1">
    <citation type="journal article" date="2015" name="Genome Biol. Evol.">
        <title>Comparative Genomics of a Bacterivorous Green Alga Reveals Evolutionary Causalities and Consequences of Phago-Mixotrophic Mode of Nutrition.</title>
        <authorList>
            <person name="Burns J.A."/>
            <person name="Paasch A."/>
            <person name="Narechania A."/>
            <person name="Kim E."/>
        </authorList>
    </citation>
    <scope>NUCLEOTIDE SEQUENCE [LARGE SCALE GENOMIC DNA]</scope>
    <source>
        <strain evidence="3 4">PLY_AMNH</strain>
    </source>
</reference>
<dbReference type="GO" id="GO:0016787">
    <property type="term" value="F:hydrolase activity"/>
    <property type="evidence" value="ECO:0007669"/>
    <property type="project" value="UniProtKB-KW"/>
</dbReference>
<dbReference type="SUPFAM" id="SSF52540">
    <property type="entry name" value="P-loop containing nucleoside triphosphate hydrolases"/>
    <property type="match status" value="1"/>
</dbReference>
<evidence type="ECO:0000259" key="2">
    <source>
        <dbReference type="Pfam" id="PF08706"/>
    </source>
</evidence>
<sequence length="597" mass="69487">MIADGDAHSTANEIRALDTMKHVVNEDFSDVVREVHRENRHVHSSILQDVTTTLVRAILEPAQQMDIGLYLFFVTNRVYRYGFDETQGVYLMYRYDGARWTSYGTRENFACEAQEFLVDILQGLYIRWINFCRKKGMLRWIRTYCRLTNTDPRRASRQDRVRVRKNIYQILRRYANVKLLYSCVSREKGVKEILHSCEKRMKSSVSCEAYSIPTPSAFYNMMDEHDHLIGFNNGIYDLSQNAFYGRNMVPKDYFVSISVGYDYVPIDDEIRAHMKSLYDTVYMRVFPNPVTRRQIQAVVGAMLDVGNTIKKLVLLLGRGDNGKTAFVSKFLKCTLGGYFGTVPVQILMETKGMTDAQSTTLNINRKKRCIAMNEGDQRLLLNSGTTKTLTGNDEISFRNIYKQPASARFHATLVYLSNVAPRFEAGQALRNRAYPIDCMSTFEAGRETDDVKNHVYGRMSDDEFYDRCMQWRMAHMHLAIQWWSELRQNRYEMPPIPVNSYAKKMIDRCSADGLFVQWFLDNYKSDLRIPRDETKVVRVKDVRSAYNAQTKDPSFRFLCEMDCKRMIRGHTGTLVKEQQRVGARNIKNYVCARLIER</sequence>
<dbReference type="EMBL" id="LGRX02022860">
    <property type="protein sequence ID" value="KAK3255150.1"/>
    <property type="molecule type" value="Genomic_DNA"/>
</dbReference>
<dbReference type="PANTHER" id="PTHR35372">
    <property type="entry name" value="ATP BINDING PROTEIN-RELATED"/>
    <property type="match status" value="1"/>
</dbReference>
<comment type="caution">
    <text evidence="3">The sequence shown here is derived from an EMBL/GenBank/DDBJ whole genome shotgun (WGS) entry which is preliminary data.</text>
</comment>
<feature type="domain" description="Bacteriophage/plasmid primase P4 C-terminal" evidence="2">
    <location>
        <begin position="190"/>
        <end position="266"/>
    </location>
</feature>
<organism evidence="3 4">
    <name type="scientific">Cymbomonas tetramitiformis</name>
    <dbReference type="NCBI Taxonomy" id="36881"/>
    <lineage>
        <taxon>Eukaryota</taxon>
        <taxon>Viridiplantae</taxon>
        <taxon>Chlorophyta</taxon>
        <taxon>Pyramimonadophyceae</taxon>
        <taxon>Pyramimonadales</taxon>
        <taxon>Pyramimonadaceae</taxon>
        <taxon>Cymbomonas</taxon>
    </lineage>
</organism>
<dbReference type="InterPro" id="IPR051620">
    <property type="entry name" value="ORF904-like_C"/>
</dbReference>
<dbReference type="Proteomes" id="UP001190700">
    <property type="component" value="Unassembled WGS sequence"/>
</dbReference>
<evidence type="ECO:0000256" key="1">
    <source>
        <dbReference type="ARBA" id="ARBA00022801"/>
    </source>
</evidence>
<dbReference type="PANTHER" id="PTHR35372:SF2">
    <property type="entry name" value="SF3 HELICASE DOMAIN-CONTAINING PROTEIN"/>
    <property type="match status" value="1"/>
</dbReference>
<name>A0AAE0F8T7_9CHLO</name>
<dbReference type="InterPro" id="IPR014818">
    <property type="entry name" value="Phage/plasmid_primase_P4_C"/>
</dbReference>
<dbReference type="InterPro" id="IPR027417">
    <property type="entry name" value="P-loop_NTPase"/>
</dbReference>
<proteinExistence type="predicted"/>
<keyword evidence="1" id="KW-0378">Hydrolase</keyword>
<evidence type="ECO:0000313" key="4">
    <source>
        <dbReference type="Proteomes" id="UP001190700"/>
    </source>
</evidence>
<dbReference type="Gene3D" id="3.40.50.300">
    <property type="entry name" value="P-loop containing nucleotide triphosphate hydrolases"/>
    <property type="match status" value="1"/>
</dbReference>
<protein>
    <recommendedName>
        <fullName evidence="2">Bacteriophage/plasmid primase P4 C-terminal domain-containing protein</fullName>
    </recommendedName>
</protein>
<dbReference type="AlphaFoldDB" id="A0AAE0F8T7"/>
<evidence type="ECO:0000313" key="3">
    <source>
        <dbReference type="EMBL" id="KAK3255150.1"/>
    </source>
</evidence>
<gene>
    <name evidence="3" type="ORF">CYMTET_35623</name>
</gene>
<keyword evidence="4" id="KW-1185">Reference proteome</keyword>
<accession>A0AAE0F8T7</accession>